<dbReference type="Proteomes" id="UP000194003">
    <property type="component" value="Unassembled WGS sequence"/>
</dbReference>
<sequence>MVHGFAYLTLCKSAGSAGMGEEIRQTQFDDAAFAEFAARLQLETALLAHRLHSGALDNAPLVGGFELEAWLLDEMYAPAPMNQHFLNALDSQLAATELSRFNVEFNTPPQPLTGDALSQMHGVLQALWTRAAQAAAKMGARLMIIGAPPTLRDEHLTLDNLSPSARYRALNDQIMQRRRGAPIEIDIRAADERLQLRRHDIMLEAAATSFQIHLQTPASRFVSFYNAALAASAPLLAACCNSPLLFGRKLWSETRIAIFEQAIPTGWTRGGHPHLNPRVQFAADYLTDSPMRLFSENLLHYDVLLPETFEDPPERFRHLRLHNGAVWRWVRPVLGFDAHGAPALRIEQRCLPAGPTVIDCVANAALFYGLTDALADLTDLHSRLPFARAKENFYSAARDGLDATLWWFDDHRISAAALLEEQLIPMAREGLHAMGLERAGSANYVDIIEQRVRARMTGSAWQSAQWRQCNGDAQRMSGCYWRRQASGDPAHLWPLSDCLDT</sequence>
<dbReference type="Gene3D" id="3.30.590.20">
    <property type="match status" value="1"/>
</dbReference>
<reference evidence="1 2" key="1">
    <citation type="journal article" date="2016" name="BMC Genomics">
        <title>Combined genomic and structural analyses of a cultured magnetotactic bacterium reveals its niche adaptation to a dynamic environment.</title>
        <authorList>
            <person name="Araujo A.C."/>
            <person name="Morillo V."/>
            <person name="Cypriano J."/>
            <person name="Teixeira L.C."/>
            <person name="Leao P."/>
            <person name="Lyra S."/>
            <person name="Almeida L.G."/>
            <person name="Bazylinski D.A."/>
            <person name="Vasconcellos A.T."/>
            <person name="Abreu F."/>
            <person name="Lins U."/>
        </authorList>
    </citation>
    <scope>NUCLEOTIDE SEQUENCE [LARGE SCALE GENOMIC DNA]</scope>
    <source>
        <strain evidence="1 2">IT-1</strain>
    </source>
</reference>
<dbReference type="EMBL" id="LVJN01000018">
    <property type="protein sequence ID" value="OSM05147.1"/>
    <property type="molecule type" value="Genomic_DNA"/>
</dbReference>
<dbReference type="GO" id="GO:0016879">
    <property type="term" value="F:ligase activity, forming carbon-nitrogen bonds"/>
    <property type="evidence" value="ECO:0007669"/>
    <property type="project" value="TreeGrafter"/>
</dbReference>
<dbReference type="InterPro" id="IPR016602">
    <property type="entry name" value="UCP012666"/>
</dbReference>
<dbReference type="PANTHER" id="PTHR36510">
    <property type="entry name" value="GLUTAMATE--CYSTEINE LIGASE 2-RELATED"/>
    <property type="match status" value="1"/>
</dbReference>
<gene>
    <name evidence="1" type="ORF">MAIT1_03300</name>
</gene>
<dbReference type="Pfam" id="PF04107">
    <property type="entry name" value="GCS2"/>
    <property type="match status" value="1"/>
</dbReference>
<accession>A0A1Y2K749</accession>
<keyword evidence="2" id="KW-1185">Reference proteome</keyword>
<name>A0A1Y2K749_9PROT</name>
<dbReference type="PIRSF" id="PIRSF012666">
    <property type="entry name" value="UCP012666"/>
    <property type="match status" value="1"/>
</dbReference>
<evidence type="ECO:0008006" key="3">
    <source>
        <dbReference type="Google" id="ProtNLM"/>
    </source>
</evidence>
<evidence type="ECO:0000313" key="2">
    <source>
        <dbReference type="Proteomes" id="UP000194003"/>
    </source>
</evidence>
<evidence type="ECO:0000313" key="1">
    <source>
        <dbReference type="EMBL" id="OSM05147.1"/>
    </source>
</evidence>
<dbReference type="AlphaFoldDB" id="A0A1Y2K749"/>
<dbReference type="PANTHER" id="PTHR36510:SF3">
    <property type="entry name" value="CONSERVED PROTEIN"/>
    <property type="match status" value="1"/>
</dbReference>
<dbReference type="SUPFAM" id="SSF55931">
    <property type="entry name" value="Glutamine synthetase/guanido kinase"/>
    <property type="match status" value="1"/>
</dbReference>
<dbReference type="InterPro" id="IPR006336">
    <property type="entry name" value="GCS2"/>
</dbReference>
<protein>
    <recommendedName>
        <fullName evidence="3">Glutamate--cysteine ligase</fullName>
    </recommendedName>
</protein>
<organism evidence="1 2">
    <name type="scientific">Magnetofaba australis IT-1</name>
    <dbReference type="NCBI Taxonomy" id="1434232"/>
    <lineage>
        <taxon>Bacteria</taxon>
        <taxon>Pseudomonadati</taxon>
        <taxon>Pseudomonadota</taxon>
        <taxon>Magnetococcia</taxon>
        <taxon>Magnetococcales</taxon>
        <taxon>Magnetococcaceae</taxon>
        <taxon>Magnetofaba</taxon>
    </lineage>
</organism>
<comment type="caution">
    <text evidence="1">The sequence shown here is derived from an EMBL/GenBank/DDBJ whole genome shotgun (WGS) entry which is preliminary data.</text>
</comment>
<dbReference type="STRING" id="1434232.MAIT1_03300"/>
<dbReference type="InterPro" id="IPR014746">
    <property type="entry name" value="Gln_synth/guanido_kin_cat_dom"/>
</dbReference>
<proteinExistence type="predicted"/>
<dbReference type="InterPro" id="IPR050141">
    <property type="entry name" value="GCL_type2/YbdK_subfam"/>
</dbReference>